<name>A0A8X7RYG6_BRACI</name>
<sequence>MSDSEEIIEDVPVMSFREDHVKLLEKDVVIYDSEEDQYYGKVKDAQNLMNVSNKEDTRHSDHMAHSVEEPSFLPKRAPPHKTLKNKRRRGGGMKLESWWSRHCSSPMMDPPTRVGGVSPAELNSSGGVAAEFSEVTSG</sequence>
<proteinExistence type="predicted"/>
<feature type="compositionally biased region" description="Basic and acidic residues" evidence="1">
    <location>
        <begin position="54"/>
        <end position="68"/>
    </location>
</feature>
<feature type="region of interest" description="Disordered" evidence="1">
    <location>
        <begin position="54"/>
        <end position="138"/>
    </location>
</feature>
<dbReference type="EMBL" id="JAAMPC010000008">
    <property type="protein sequence ID" value="KAG2297818.1"/>
    <property type="molecule type" value="Genomic_DNA"/>
</dbReference>
<evidence type="ECO:0000313" key="2">
    <source>
        <dbReference type="EMBL" id="KAG2297818.1"/>
    </source>
</evidence>
<organism evidence="2 3">
    <name type="scientific">Brassica carinata</name>
    <name type="common">Ethiopian mustard</name>
    <name type="synonym">Abyssinian cabbage</name>
    <dbReference type="NCBI Taxonomy" id="52824"/>
    <lineage>
        <taxon>Eukaryota</taxon>
        <taxon>Viridiplantae</taxon>
        <taxon>Streptophyta</taxon>
        <taxon>Embryophyta</taxon>
        <taxon>Tracheophyta</taxon>
        <taxon>Spermatophyta</taxon>
        <taxon>Magnoliopsida</taxon>
        <taxon>eudicotyledons</taxon>
        <taxon>Gunneridae</taxon>
        <taxon>Pentapetalae</taxon>
        <taxon>rosids</taxon>
        <taxon>malvids</taxon>
        <taxon>Brassicales</taxon>
        <taxon>Brassicaceae</taxon>
        <taxon>Brassiceae</taxon>
        <taxon>Brassica</taxon>
    </lineage>
</organism>
<gene>
    <name evidence="2" type="ORF">Bca52824_034290</name>
</gene>
<reference evidence="2 3" key="1">
    <citation type="submission" date="2020-02" db="EMBL/GenBank/DDBJ databases">
        <authorList>
            <person name="Ma Q."/>
            <person name="Huang Y."/>
            <person name="Song X."/>
            <person name="Pei D."/>
        </authorList>
    </citation>
    <scope>NUCLEOTIDE SEQUENCE [LARGE SCALE GENOMIC DNA]</scope>
    <source>
        <strain evidence="2">Sxm20200214</strain>
        <tissue evidence="2">Leaf</tissue>
    </source>
</reference>
<comment type="caution">
    <text evidence="2">The sequence shown here is derived from an EMBL/GenBank/DDBJ whole genome shotgun (WGS) entry which is preliminary data.</text>
</comment>
<keyword evidence="3" id="KW-1185">Reference proteome</keyword>
<feature type="compositionally biased region" description="Basic residues" evidence="1">
    <location>
        <begin position="77"/>
        <end position="91"/>
    </location>
</feature>
<dbReference type="AlphaFoldDB" id="A0A8X7RYG6"/>
<evidence type="ECO:0000313" key="3">
    <source>
        <dbReference type="Proteomes" id="UP000886595"/>
    </source>
</evidence>
<accession>A0A8X7RYG6</accession>
<evidence type="ECO:0000256" key="1">
    <source>
        <dbReference type="SAM" id="MobiDB-lite"/>
    </source>
</evidence>
<dbReference type="Proteomes" id="UP000886595">
    <property type="component" value="Unassembled WGS sequence"/>
</dbReference>
<protein>
    <submittedName>
        <fullName evidence="2">Uncharacterized protein</fullName>
    </submittedName>
</protein>